<evidence type="ECO:0000259" key="2">
    <source>
        <dbReference type="Pfam" id="PF00206"/>
    </source>
</evidence>
<dbReference type="InterPro" id="IPR051546">
    <property type="entry name" value="Aspartate_Ammonia-Lyase"/>
</dbReference>
<keyword evidence="1 4" id="KW-0456">Lyase</keyword>
<dbReference type="STRING" id="1423731.FC81_GL001098"/>
<evidence type="ECO:0000256" key="1">
    <source>
        <dbReference type="ARBA" id="ARBA00023239"/>
    </source>
</evidence>
<dbReference type="GO" id="GO:0008797">
    <property type="term" value="F:aspartate ammonia-lyase activity"/>
    <property type="evidence" value="ECO:0007669"/>
    <property type="project" value="TreeGrafter"/>
</dbReference>
<dbReference type="GO" id="GO:0005829">
    <property type="term" value="C:cytosol"/>
    <property type="evidence" value="ECO:0007669"/>
    <property type="project" value="TreeGrafter"/>
</dbReference>
<dbReference type="Pfam" id="PF00206">
    <property type="entry name" value="Lyase_1"/>
    <property type="match status" value="1"/>
</dbReference>
<evidence type="ECO:0000313" key="4">
    <source>
        <dbReference type="EMBL" id="KRL01733.1"/>
    </source>
</evidence>
<dbReference type="InterPro" id="IPR008948">
    <property type="entry name" value="L-Aspartase-like"/>
</dbReference>
<dbReference type="PANTHER" id="PTHR42696:SF2">
    <property type="entry name" value="ASPARTATE AMMONIA-LYASE"/>
    <property type="match status" value="1"/>
</dbReference>
<dbReference type="InterPro" id="IPR022761">
    <property type="entry name" value="Fumarate_lyase_N"/>
</dbReference>
<proteinExistence type="predicted"/>
<reference evidence="4 5" key="1">
    <citation type="journal article" date="2015" name="Genome Announc.">
        <title>Expanding the biotechnology potential of lactobacilli through comparative genomics of 213 strains and associated genera.</title>
        <authorList>
            <person name="Sun Z."/>
            <person name="Harris H.M."/>
            <person name="McCann A."/>
            <person name="Guo C."/>
            <person name="Argimon S."/>
            <person name="Zhang W."/>
            <person name="Yang X."/>
            <person name="Jeffery I.B."/>
            <person name="Cooney J.C."/>
            <person name="Kagawa T.F."/>
            <person name="Liu W."/>
            <person name="Song Y."/>
            <person name="Salvetti E."/>
            <person name="Wrobel A."/>
            <person name="Rasinkangas P."/>
            <person name="Parkhill J."/>
            <person name="Rea M.C."/>
            <person name="O'Sullivan O."/>
            <person name="Ritari J."/>
            <person name="Douillard F.P."/>
            <person name="Paul Ross R."/>
            <person name="Yang R."/>
            <person name="Briner A.E."/>
            <person name="Felis G.E."/>
            <person name="de Vos W.M."/>
            <person name="Barrangou R."/>
            <person name="Klaenhammer T.R."/>
            <person name="Caufield P.W."/>
            <person name="Cui Y."/>
            <person name="Zhang H."/>
            <person name="O'Toole P.W."/>
        </authorList>
    </citation>
    <scope>NUCLEOTIDE SEQUENCE [LARGE SCALE GENOMIC DNA]</scope>
    <source>
        <strain evidence="4 5">DSM 19910</strain>
    </source>
</reference>
<dbReference type="Pfam" id="PF10415">
    <property type="entry name" value="FumaraseC_C"/>
    <property type="match status" value="1"/>
</dbReference>
<dbReference type="FunFam" id="1.20.200.10:FF:000001">
    <property type="entry name" value="Fumarate hydratase, mitochondrial"/>
    <property type="match status" value="1"/>
</dbReference>
<name>A0A0R1M9B2_9LACO</name>
<dbReference type="InterPro" id="IPR000362">
    <property type="entry name" value="Fumarate_lyase_fam"/>
</dbReference>
<dbReference type="InterPro" id="IPR024083">
    <property type="entry name" value="Fumarase/histidase_N"/>
</dbReference>
<dbReference type="NCBIfam" id="NF008909">
    <property type="entry name" value="PRK12273.1"/>
    <property type="match status" value="1"/>
</dbReference>
<dbReference type="GO" id="GO:0006099">
    <property type="term" value="P:tricarboxylic acid cycle"/>
    <property type="evidence" value="ECO:0007669"/>
    <property type="project" value="InterPro"/>
</dbReference>
<dbReference type="CDD" id="cd01357">
    <property type="entry name" value="Aspartase"/>
    <property type="match status" value="1"/>
</dbReference>
<dbReference type="PATRIC" id="fig|1423731.3.peg.1129"/>
<dbReference type="Proteomes" id="UP000051621">
    <property type="component" value="Unassembled WGS sequence"/>
</dbReference>
<dbReference type="InterPro" id="IPR020557">
    <property type="entry name" value="Fumarate_lyase_CS"/>
</dbReference>
<dbReference type="SUPFAM" id="SSF48557">
    <property type="entry name" value="L-aspartase-like"/>
    <property type="match status" value="1"/>
</dbReference>
<protein>
    <submittedName>
        <fullName evidence="4">Aspartate ammonia-lyase</fullName>
    </submittedName>
</protein>
<evidence type="ECO:0000259" key="3">
    <source>
        <dbReference type="Pfam" id="PF10415"/>
    </source>
</evidence>
<comment type="caution">
    <text evidence="4">The sequence shown here is derived from an EMBL/GenBank/DDBJ whole genome shotgun (WGS) entry which is preliminary data.</text>
</comment>
<dbReference type="EMBL" id="AZEF01000021">
    <property type="protein sequence ID" value="KRL01733.1"/>
    <property type="molecule type" value="Genomic_DNA"/>
</dbReference>
<dbReference type="Gene3D" id="1.10.275.10">
    <property type="entry name" value="Fumarase/aspartase (N-terminal domain)"/>
    <property type="match status" value="1"/>
</dbReference>
<dbReference type="Gene3D" id="1.10.40.30">
    <property type="entry name" value="Fumarase/aspartase (C-terminal domain)"/>
    <property type="match status" value="1"/>
</dbReference>
<accession>A0A0R1M9B2</accession>
<feature type="domain" description="Fumarate lyase N-terminal" evidence="2">
    <location>
        <begin position="24"/>
        <end position="345"/>
    </location>
</feature>
<evidence type="ECO:0000313" key="5">
    <source>
        <dbReference type="Proteomes" id="UP000051621"/>
    </source>
</evidence>
<organism evidence="4 5">
    <name type="scientific">Liquorilactobacillus capillatus DSM 19910</name>
    <dbReference type="NCBI Taxonomy" id="1423731"/>
    <lineage>
        <taxon>Bacteria</taxon>
        <taxon>Bacillati</taxon>
        <taxon>Bacillota</taxon>
        <taxon>Bacilli</taxon>
        <taxon>Lactobacillales</taxon>
        <taxon>Lactobacillaceae</taxon>
        <taxon>Liquorilactobacillus</taxon>
    </lineage>
</organism>
<dbReference type="GO" id="GO:0006531">
    <property type="term" value="P:aspartate metabolic process"/>
    <property type="evidence" value="ECO:0007669"/>
    <property type="project" value="TreeGrafter"/>
</dbReference>
<gene>
    <name evidence="4" type="ORF">FC81_GL001098</name>
</gene>
<dbReference type="Gene3D" id="1.20.200.10">
    <property type="entry name" value="Fumarase/aspartase (Central domain)"/>
    <property type="match status" value="1"/>
</dbReference>
<dbReference type="InterPro" id="IPR018951">
    <property type="entry name" value="Fumarase_C_C"/>
</dbReference>
<dbReference type="PROSITE" id="PS00163">
    <property type="entry name" value="FUMARATE_LYASES"/>
    <property type="match status" value="1"/>
</dbReference>
<keyword evidence="5" id="KW-1185">Reference proteome</keyword>
<feature type="domain" description="Fumarase C C-terminal" evidence="3">
    <location>
        <begin position="412"/>
        <end position="464"/>
    </location>
</feature>
<sequence>MIVILTQREFERMRIEEDCIGKLELEDNVLYGIHSKRAVSNFPISAERVHTLIIESLLQIKKAASQANYAAGTLSAVKARAINEACYELLQGKNAEAFIVPAIQGGAGTSSNMSVNEVIAHLANQRTHKQLIHPNDDVNQAQSTNDTFPTAGKMAMLKLLPGLLSALTDMIEVMLKKAFEFSNTLKVARTQLQDAVPTTLGRSFHAYYALFKRDLKRIEHAAQGLNYVNLGGTAIGTGINASELYQQKIVPLLNRETDLQLQLAPDLIDATQNCDVFVEFSGALKSLAVDLSKTSNDLRMLASGPRAGFNEISLPKKQAGSSIMPGKINPVIPEVVNQVAFEVMGNDVTVTLAAEAGQLELNAFEPIIFKRLLESEEHLTGAIKTLTSNCLNGLKANEEKCAADIENSIAAATVLTPYLGYEKTTRLVKEAIAKNISVKEILKANKLLSQCKIKELFSKEKLIHQHSSEKIGNLV</sequence>
<dbReference type="PANTHER" id="PTHR42696">
    <property type="entry name" value="ASPARTATE AMMONIA-LYASE"/>
    <property type="match status" value="1"/>
</dbReference>
<dbReference type="AlphaFoldDB" id="A0A0R1M9B2"/>
<dbReference type="PRINTS" id="PR00149">
    <property type="entry name" value="FUMRATELYASE"/>
</dbReference>